<dbReference type="UniPathway" id="UPA00056">
    <property type="reaction ID" value="UER00095"/>
</dbReference>
<evidence type="ECO:0000256" key="2">
    <source>
        <dbReference type="ARBA" id="ARBA00004709"/>
    </source>
</evidence>
<feature type="site" description="Transition state stabilizer" evidence="8">
    <location>
        <position position="38"/>
    </location>
</feature>
<feature type="binding site" evidence="8">
    <location>
        <position position="46"/>
    </location>
    <ligand>
        <name>a divalent metal cation</name>
        <dbReference type="ChEBI" id="CHEBI:60240"/>
    </ligand>
</feature>
<feature type="binding site" evidence="8">
    <location>
        <begin position="60"/>
        <end position="62"/>
    </location>
    <ligand>
        <name>4-CDP-2-C-methyl-D-erythritol 2-phosphate</name>
        <dbReference type="ChEBI" id="CHEBI:57919"/>
    </ligand>
</feature>
<feature type="site" description="Transition state stabilizer" evidence="8">
    <location>
        <position position="137"/>
    </location>
</feature>
<dbReference type="InterPro" id="IPR003526">
    <property type="entry name" value="MECDP_synthase"/>
</dbReference>
<feature type="domain" description="2-C-methyl-D-erythritol 2,4-cyclodiphosphate synthase" evidence="10">
    <location>
        <begin position="5"/>
        <end position="158"/>
    </location>
</feature>
<evidence type="ECO:0000256" key="1">
    <source>
        <dbReference type="ARBA" id="ARBA00000200"/>
    </source>
</evidence>
<dbReference type="CDD" id="cd00554">
    <property type="entry name" value="MECDP_synthase"/>
    <property type="match status" value="1"/>
</dbReference>
<comment type="subunit">
    <text evidence="8">Homotrimer.</text>
</comment>
<dbReference type="Pfam" id="PF02542">
    <property type="entry name" value="YgbB"/>
    <property type="match status" value="1"/>
</dbReference>
<evidence type="ECO:0000256" key="8">
    <source>
        <dbReference type="HAMAP-Rule" id="MF_00107"/>
    </source>
</evidence>
<dbReference type="RefSeq" id="WP_304148296.1">
    <property type="nucleotide sequence ID" value="NZ_JAOAIE010000132.1"/>
</dbReference>
<dbReference type="AlphaFoldDB" id="A0A7V2ZIP0"/>
<keyword evidence="6 8" id="KW-0414">Isoprene biosynthesis</keyword>
<gene>
    <name evidence="8" type="primary">ispF</name>
    <name evidence="11" type="ORF">ENS31_03965</name>
</gene>
<feature type="binding site" evidence="8">
    <location>
        <position position="143"/>
    </location>
    <ligand>
        <name>4-CDP-2-C-methyl-D-erythritol 2-phosphate</name>
        <dbReference type="ChEBI" id="CHEBI:57919"/>
    </ligand>
</feature>
<comment type="catalytic activity">
    <reaction evidence="1 8 9">
        <text>4-CDP-2-C-methyl-D-erythritol 2-phosphate = 2-C-methyl-D-erythritol 2,4-cyclic diphosphate + CMP</text>
        <dbReference type="Rhea" id="RHEA:23864"/>
        <dbReference type="ChEBI" id="CHEBI:57919"/>
        <dbReference type="ChEBI" id="CHEBI:58483"/>
        <dbReference type="ChEBI" id="CHEBI:60377"/>
        <dbReference type="EC" id="4.6.1.12"/>
    </reaction>
</comment>
<dbReference type="EC" id="4.6.1.12" evidence="4 8"/>
<dbReference type="PANTHER" id="PTHR43181">
    <property type="entry name" value="2-C-METHYL-D-ERYTHRITOL 2,4-CYCLODIPHOSPHATE SYNTHASE, CHLOROPLASTIC"/>
    <property type="match status" value="1"/>
</dbReference>
<dbReference type="FunFam" id="3.30.1330.50:FF:000001">
    <property type="entry name" value="2-C-methyl-D-erythritol 2,4-cyclodiphosphate synthase"/>
    <property type="match status" value="1"/>
</dbReference>
<dbReference type="GO" id="GO:0046872">
    <property type="term" value="F:metal ion binding"/>
    <property type="evidence" value="ECO:0007669"/>
    <property type="project" value="UniProtKB-KW"/>
</dbReference>
<feature type="binding site" evidence="8">
    <location>
        <position position="14"/>
    </location>
    <ligand>
        <name>a divalent metal cation</name>
        <dbReference type="ChEBI" id="CHEBI:60240"/>
    </ligand>
</feature>
<proteinExistence type="inferred from homology"/>
<dbReference type="Gene3D" id="3.30.1330.50">
    <property type="entry name" value="2-C-methyl-D-erythritol 2,4-cyclodiphosphate synthase"/>
    <property type="match status" value="1"/>
</dbReference>
<keyword evidence="5 8" id="KW-0479">Metal-binding</keyword>
<reference evidence="11" key="1">
    <citation type="journal article" date="2020" name="mSystems">
        <title>Genome- and Community-Level Interaction Insights into Carbon Utilization and Element Cycling Functions of Hydrothermarchaeota in Hydrothermal Sediment.</title>
        <authorList>
            <person name="Zhou Z."/>
            <person name="Liu Y."/>
            <person name="Xu W."/>
            <person name="Pan J."/>
            <person name="Luo Z.H."/>
            <person name="Li M."/>
        </authorList>
    </citation>
    <scope>NUCLEOTIDE SEQUENCE [LARGE SCALE GENOMIC DNA]</scope>
    <source>
        <strain evidence="11">SpSt-479</strain>
    </source>
</reference>
<evidence type="ECO:0000256" key="9">
    <source>
        <dbReference type="RuleBase" id="RU004395"/>
    </source>
</evidence>
<evidence type="ECO:0000256" key="5">
    <source>
        <dbReference type="ARBA" id="ARBA00022723"/>
    </source>
</evidence>
<evidence type="ECO:0000256" key="6">
    <source>
        <dbReference type="ARBA" id="ARBA00023229"/>
    </source>
</evidence>
<dbReference type="GO" id="GO:0019288">
    <property type="term" value="P:isopentenyl diphosphate biosynthetic process, methylerythritol 4-phosphate pathway"/>
    <property type="evidence" value="ECO:0007669"/>
    <property type="project" value="UniProtKB-UniRule"/>
</dbReference>
<evidence type="ECO:0000259" key="10">
    <source>
        <dbReference type="Pfam" id="PF02542"/>
    </source>
</evidence>
<dbReference type="GO" id="GO:0016114">
    <property type="term" value="P:terpenoid biosynthetic process"/>
    <property type="evidence" value="ECO:0007669"/>
    <property type="project" value="InterPro"/>
</dbReference>
<evidence type="ECO:0000256" key="7">
    <source>
        <dbReference type="ARBA" id="ARBA00023239"/>
    </source>
</evidence>
<dbReference type="HAMAP" id="MF_00107">
    <property type="entry name" value="IspF"/>
    <property type="match status" value="1"/>
</dbReference>
<feature type="binding site" evidence="8">
    <location>
        <begin position="65"/>
        <end position="69"/>
    </location>
    <ligand>
        <name>4-CDP-2-C-methyl-D-erythritol 2-phosphate</name>
        <dbReference type="ChEBI" id="CHEBI:57919"/>
    </ligand>
</feature>
<dbReference type="NCBIfam" id="TIGR00151">
    <property type="entry name" value="ispF"/>
    <property type="match status" value="1"/>
</dbReference>
<dbReference type="InterPro" id="IPR036571">
    <property type="entry name" value="MECDP_synthase_sf"/>
</dbReference>
<dbReference type="SUPFAM" id="SSF69765">
    <property type="entry name" value="IpsF-like"/>
    <property type="match status" value="1"/>
</dbReference>
<keyword evidence="7 8" id="KW-0456">Lyase</keyword>
<evidence type="ECO:0000256" key="3">
    <source>
        <dbReference type="ARBA" id="ARBA00008480"/>
    </source>
</evidence>
<dbReference type="GO" id="GO:0008685">
    <property type="term" value="F:2-C-methyl-D-erythritol 2,4-cyclodiphosphate synthase activity"/>
    <property type="evidence" value="ECO:0007669"/>
    <property type="project" value="UniProtKB-UniRule"/>
</dbReference>
<feature type="binding site" evidence="8">
    <location>
        <begin position="136"/>
        <end position="139"/>
    </location>
    <ligand>
        <name>4-CDP-2-C-methyl-D-erythritol 2-phosphate</name>
        <dbReference type="ChEBI" id="CHEBI:57919"/>
    </ligand>
</feature>
<name>A0A7V2ZIP0_9BACT</name>
<comment type="similarity">
    <text evidence="3 8 9">Belongs to the IspF family.</text>
</comment>
<comment type="function">
    <text evidence="8">Involved in the biosynthesis of isopentenyl diphosphate (IPP) and dimethylallyl diphosphate (DMAPP), two major building blocks of isoprenoid compounds. Catalyzes the conversion of 4-diphosphocytidyl-2-C-methyl-D-erythritol 2-phosphate (CDP-ME2P) to 2-C-methyl-D-erythritol 2,4-cyclodiphosphate (ME-CPP) with a corresponding release of cytidine 5-monophosphate (CMP).</text>
</comment>
<dbReference type="InterPro" id="IPR020555">
    <property type="entry name" value="MECDP_synthase_CS"/>
</dbReference>
<comment type="pathway">
    <text evidence="2 8">Isoprenoid biosynthesis; isopentenyl diphosphate biosynthesis via DXP pathway; isopentenyl diphosphate from 1-deoxy-D-xylulose 5-phosphate: step 4/6.</text>
</comment>
<sequence>MKLDIKIGFGFDVHPFAEERKLILGGVEIPSERGLEGHSDADVLLHAISDAILGALSLGDIGQHFPNTDEKWKGVSSSVILAHCYSLIKKQGYRISNIDSMLAIEAPKISPFIEKIKNNVSNILEISPNQISVKATTTEKLGFVGRAEGVVAMATVLLIKSDLDV</sequence>
<feature type="binding site" evidence="8">
    <location>
        <position position="12"/>
    </location>
    <ligand>
        <name>a divalent metal cation</name>
        <dbReference type="ChEBI" id="CHEBI:60240"/>
    </ligand>
</feature>
<evidence type="ECO:0000313" key="11">
    <source>
        <dbReference type="EMBL" id="HFI90674.1"/>
    </source>
</evidence>
<comment type="caution">
    <text evidence="11">The sequence shown here is derived from an EMBL/GenBank/DDBJ whole genome shotgun (WGS) entry which is preliminary data.</text>
</comment>
<comment type="cofactor">
    <cofactor evidence="8">
        <name>a divalent metal cation</name>
        <dbReference type="ChEBI" id="CHEBI:60240"/>
    </cofactor>
    <text evidence="8">Binds 1 divalent metal cation per subunit.</text>
</comment>
<feature type="binding site" evidence="8">
    <location>
        <position position="146"/>
    </location>
    <ligand>
        <name>4-CDP-2-C-methyl-D-erythritol 2-phosphate</name>
        <dbReference type="ChEBI" id="CHEBI:57919"/>
    </ligand>
</feature>
<accession>A0A7V2ZIP0</accession>
<organism evidence="11">
    <name type="scientific">Ignavibacterium album</name>
    <dbReference type="NCBI Taxonomy" id="591197"/>
    <lineage>
        <taxon>Bacteria</taxon>
        <taxon>Pseudomonadati</taxon>
        <taxon>Ignavibacteriota</taxon>
        <taxon>Ignavibacteria</taxon>
        <taxon>Ignavibacteriales</taxon>
        <taxon>Ignavibacteriaceae</taxon>
        <taxon>Ignavibacterium</taxon>
    </lineage>
</organism>
<feature type="binding site" evidence="8">
    <location>
        <begin position="12"/>
        <end position="14"/>
    </location>
    <ligand>
        <name>4-CDP-2-C-methyl-D-erythritol 2-phosphate</name>
        <dbReference type="ChEBI" id="CHEBI:57919"/>
    </ligand>
</feature>
<dbReference type="EMBL" id="DSUJ01000008">
    <property type="protein sequence ID" value="HFI90674.1"/>
    <property type="molecule type" value="Genomic_DNA"/>
</dbReference>
<evidence type="ECO:0000256" key="4">
    <source>
        <dbReference type="ARBA" id="ARBA00012579"/>
    </source>
</evidence>
<dbReference type="PANTHER" id="PTHR43181:SF1">
    <property type="entry name" value="2-C-METHYL-D-ERYTHRITOL 2,4-CYCLODIPHOSPHATE SYNTHASE, CHLOROPLASTIC"/>
    <property type="match status" value="1"/>
</dbReference>
<comment type="caution">
    <text evidence="8">Lacks conserved residue(s) required for the propagation of feature annotation.</text>
</comment>
<protein>
    <recommendedName>
        <fullName evidence="4 8">2-C-methyl-D-erythritol 2,4-cyclodiphosphate synthase</fullName>
        <shortName evidence="8">MECDP-synthase</shortName>
        <shortName evidence="8">MECPP-synthase</shortName>
        <shortName evidence="8">MECPS</shortName>
        <ecNumber evidence="4 8">4.6.1.12</ecNumber>
    </recommendedName>
</protein>
<feature type="binding site" evidence="8">
    <location>
        <begin position="38"/>
        <end position="39"/>
    </location>
    <ligand>
        <name>4-CDP-2-C-methyl-D-erythritol 2-phosphate</name>
        <dbReference type="ChEBI" id="CHEBI:57919"/>
    </ligand>
</feature>
<dbReference type="PROSITE" id="PS01350">
    <property type="entry name" value="ISPF"/>
    <property type="match status" value="1"/>
</dbReference>